<reference evidence="5" key="1">
    <citation type="submission" date="2019-05" db="EMBL/GenBank/DDBJ databases">
        <title>Annotation for the trematode Paragonimus heterotremus.</title>
        <authorList>
            <person name="Choi Y.-J."/>
        </authorList>
    </citation>
    <scope>NUCLEOTIDE SEQUENCE</scope>
    <source>
        <strain evidence="5">LC</strain>
    </source>
</reference>
<name>A0A8J4T2M8_9TREM</name>
<keyword evidence="2" id="KW-0547">Nucleotide-binding</keyword>
<keyword evidence="3" id="KW-0418">Kinase</keyword>
<dbReference type="GO" id="GO:0006139">
    <property type="term" value="P:nucleobase-containing compound metabolic process"/>
    <property type="evidence" value="ECO:0007669"/>
    <property type="project" value="InterPro"/>
</dbReference>
<dbReference type="CDD" id="cd01428">
    <property type="entry name" value="ADK"/>
    <property type="match status" value="1"/>
</dbReference>
<gene>
    <name evidence="5" type="ORF">PHET_09495</name>
</gene>
<dbReference type="Gene3D" id="3.40.50.300">
    <property type="entry name" value="P-loop containing nucleotide triphosphate hydrolases"/>
    <property type="match status" value="3"/>
</dbReference>
<dbReference type="GO" id="GO:0005524">
    <property type="term" value="F:ATP binding"/>
    <property type="evidence" value="ECO:0007669"/>
    <property type="project" value="InterPro"/>
</dbReference>
<dbReference type="OrthoDB" id="6278171at2759"/>
<comment type="caution">
    <text evidence="5">The sequence shown here is derived from an EMBL/GenBank/DDBJ whole genome shotgun (WGS) entry which is preliminary data.</text>
</comment>
<dbReference type="EMBL" id="LUCH01006837">
    <property type="protein sequence ID" value="KAF5397063.1"/>
    <property type="molecule type" value="Genomic_DNA"/>
</dbReference>
<evidence type="ECO:0000256" key="1">
    <source>
        <dbReference type="ARBA" id="ARBA00022679"/>
    </source>
</evidence>
<evidence type="ECO:0000256" key="2">
    <source>
        <dbReference type="ARBA" id="ARBA00022741"/>
    </source>
</evidence>
<feature type="region of interest" description="Disordered" evidence="4">
    <location>
        <begin position="225"/>
        <end position="248"/>
    </location>
</feature>
<evidence type="ECO:0008006" key="7">
    <source>
        <dbReference type="Google" id="ProtNLM"/>
    </source>
</evidence>
<dbReference type="InterPro" id="IPR000850">
    <property type="entry name" value="Adenylat/UMP-CMP_kin"/>
</dbReference>
<organism evidence="5 6">
    <name type="scientific">Paragonimus heterotremus</name>
    <dbReference type="NCBI Taxonomy" id="100268"/>
    <lineage>
        <taxon>Eukaryota</taxon>
        <taxon>Metazoa</taxon>
        <taxon>Spiralia</taxon>
        <taxon>Lophotrochozoa</taxon>
        <taxon>Platyhelminthes</taxon>
        <taxon>Trematoda</taxon>
        <taxon>Digenea</taxon>
        <taxon>Plagiorchiida</taxon>
        <taxon>Troglotremata</taxon>
        <taxon>Troglotrematidae</taxon>
        <taxon>Paragonimus</taxon>
    </lineage>
</organism>
<dbReference type="SUPFAM" id="SSF52540">
    <property type="entry name" value="P-loop containing nucleoside triphosphate hydrolases"/>
    <property type="match status" value="3"/>
</dbReference>
<protein>
    <recommendedName>
        <fullName evidence="7">Nucleoside-diphosphate kinase</fullName>
    </recommendedName>
</protein>
<keyword evidence="1" id="KW-0808">Transferase</keyword>
<dbReference type="InterPro" id="IPR027417">
    <property type="entry name" value="P-loop_NTPase"/>
</dbReference>
<dbReference type="GO" id="GO:0019205">
    <property type="term" value="F:nucleobase-containing compound kinase activity"/>
    <property type="evidence" value="ECO:0007669"/>
    <property type="project" value="InterPro"/>
</dbReference>
<sequence length="754" mass="85481">MKIKVATTFSFRSDSKDGTNGERFVSSALTFQPDDSAELSEEGCLCGTEEEAVDNKCPGRDICMRLSSASKEEVCKLKAPRFMIIGKPCSGKSTLAKQLCEQFNCELVNATDLIEYHLTKPTSFGITIDELLRSGHDLDDQLVLEILKEKLQSPECVRNGFVLDGLPTYSEKALSIEKQLDFILSLENGPVYLIEIQITDEALRSRWEEMRIDFLDGRLYPKESYESLDSEGQPKSPGSKYTGHPDFPRVTDVVKSRLMIRHEELPESLDKHFRFYRAKVAGHLGDFLQNYDDNSVINVDGHVSPTERLQETLSKLSKLCHTSNSDALQVKVAPSLLKSLLDARDVFQGKPPRIVMVGKPCTGKTTLAKMLCSAWACRYVNASELISRHIQEGTGRGLEIRFLLQKGEDLSDSMVFNIVNEELQSSECRQSGYILDGIPTYSEKLLRVPTQLEFLARIYPPPTFWVFIDITDPELKARWETVRIDHSTGELYSYLNYDDSVKEPTGRCDFPLIDEETRDRLLTRHEELPENLKLHFQFYNEHVAELLEKFLNRFKPSSVIRLNGALCPVELGQELVNRMQNASCTVQCCTIPAEAPLRTSSSTERDTSETPILDYLTNVKSIWKNNPPRLVILGKHCTGKTTLSKMLCKAWGCCYVNVSELITRQLKEKSDRGLELPKLLQQGEDLPDLLVFSIVAEELQSPECRDKGYILDGLPTCSETLHQVPTQLEYLTQICPEPFFWVNIDVCAIYYRNV</sequence>
<keyword evidence="6" id="KW-1185">Reference proteome</keyword>
<evidence type="ECO:0000256" key="4">
    <source>
        <dbReference type="SAM" id="MobiDB-lite"/>
    </source>
</evidence>
<dbReference type="Proteomes" id="UP000748531">
    <property type="component" value="Unassembled WGS sequence"/>
</dbReference>
<dbReference type="AlphaFoldDB" id="A0A8J4T2M8"/>
<dbReference type="PANTHER" id="PTHR23359">
    <property type="entry name" value="NUCLEOTIDE KINASE"/>
    <property type="match status" value="1"/>
</dbReference>
<accession>A0A8J4T2M8</accession>
<dbReference type="Pfam" id="PF00406">
    <property type="entry name" value="ADK"/>
    <property type="match status" value="3"/>
</dbReference>
<evidence type="ECO:0000313" key="5">
    <source>
        <dbReference type="EMBL" id="KAF5397063.1"/>
    </source>
</evidence>
<evidence type="ECO:0000313" key="6">
    <source>
        <dbReference type="Proteomes" id="UP000748531"/>
    </source>
</evidence>
<proteinExistence type="predicted"/>
<evidence type="ECO:0000256" key="3">
    <source>
        <dbReference type="ARBA" id="ARBA00022777"/>
    </source>
</evidence>